<dbReference type="EMBL" id="CP106735">
    <property type="protein sequence ID" value="UXX78716.1"/>
    <property type="molecule type" value="Genomic_DNA"/>
</dbReference>
<dbReference type="RefSeq" id="WP_263050461.1">
    <property type="nucleotide sequence ID" value="NZ_CP106735.1"/>
</dbReference>
<evidence type="ECO:0000313" key="3">
    <source>
        <dbReference type="Proteomes" id="UP001062165"/>
    </source>
</evidence>
<accession>A0ABY6CXR6</accession>
<organism evidence="2 3">
    <name type="scientific">Reichenbachiella carrageenanivorans</name>
    <dbReference type="NCBI Taxonomy" id="2979869"/>
    <lineage>
        <taxon>Bacteria</taxon>
        <taxon>Pseudomonadati</taxon>
        <taxon>Bacteroidota</taxon>
        <taxon>Cytophagia</taxon>
        <taxon>Cytophagales</taxon>
        <taxon>Reichenbachiellaceae</taxon>
        <taxon>Reichenbachiella</taxon>
    </lineage>
</organism>
<feature type="coiled-coil region" evidence="1">
    <location>
        <begin position="95"/>
        <end position="122"/>
    </location>
</feature>
<evidence type="ECO:0000313" key="2">
    <source>
        <dbReference type="EMBL" id="UXX78716.1"/>
    </source>
</evidence>
<keyword evidence="3" id="KW-1185">Reference proteome</keyword>
<name>A0ABY6CXR6_9BACT</name>
<evidence type="ECO:0000256" key="1">
    <source>
        <dbReference type="SAM" id="Coils"/>
    </source>
</evidence>
<sequence>MKINYINTLAVICTIGLMAGCKGNQKATQSKGESEIVLHCSGSEYRSDKKAFRANATGESSDLEIARKKASSNCKAALASQVETTIKSTTDNYINSREFNNVEEIEERFEALNREVVNQQLNDVKVICEKLTENKNGKYKCYMAVEMDVDAVQTAIETRIKNDDKLKIDYDYEKFKETFEKEMDKMRN</sequence>
<keyword evidence="1" id="KW-0175">Coiled coil</keyword>
<dbReference type="Proteomes" id="UP001062165">
    <property type="component" value="Chromosome"/>
</dbReference>
<reference evidence="2" key="1">
    <citation type="submission" date="2022-10" db="EMBL/GenBank/DDBJ databases">
        <title>Comparative genomics and taxonomic characterization of three novel marine species of genus Reichenbachiella exhibiting antioxidant and polysaccharide degradation activities.</title>
        <authorList>
            <person name="Muhammad N."/>
            <person name="Lee Y.-J."/>
            <person name="Ko J."/>
            <person name="Kim S.-G."/>
        </authorList>
    </citation>
    <scope>NUCLEOTIDE SEQUENCE</scope>
    <source>
        <strain evidence="2">Wsw4-B4</strain>
    </source>
</reference>
<evidence type="ECO:0008006" key="4">
    <source>
        <dbReference type="Google" id="ProtNLM"/>
    </source>
</evidence>
<dbReference type="PROSITE" id="PS51257">
    <property type="entry name" value="PROKAR_LIPOPROTEIN"/>
    <property type="match status" value="1"/>
</dbReference>
<proteinExistence type="predicted"/>
<gene>
    <name evidence="2" type="ORF">N7E81_15255</name>
</gene>
<protein>
    <recommendedName>
        <fullName evidence="4">LPP20 lipoprotein</fullName>
    </recommendedName>
</protein>